<reference evidence="6 7" key="1">
    <citation type="submission" date="2015-10" db="EMBL/GenBank/DDBJ databases">
        <title>Genome analyses suggest a sexual origin of heterokaryosis in a supposedly ancient asexual fungus.</title>
        <authorList>
            <person name="Ropars J."/>
            <person name="Sedzielewska K."/>
            <person name="Noel J."/>
            <person name="Charron P."/>
            <person name="Farinelli L."/>
            <person name="Marton T."/>
            <person name="Kruger M."/>
            <person name="Pelin A."/>
            <person name="Brachmann A."/>
            <person name="Corradi N."/>
        </authorList>
    </citation>
    <scope>NUCLEOTIDE SEQUENCE [LARGE SCALE GENOMIC DNA]</scope>
    <source>
        <strain evidence="6 7">A4</strain>
    </source>
</reference>
<dbReference type="InterPro" id="IPR001251">
    <property type="entry name" value="CRAL-TRIO_dom"/>
</dbReference>
<comment type="subcellular location">
    <subcellularLocation>
        <location evidence="1">Membrane</location>
    </subcellularLocation>
</comment>
<dbReference type="SMART" id="SM00516">
    <property type="entry name" value="SEC14"/>
    <property type="match status" value="1"/>
</dbReference>
<feature type="region of interest" description="Disordered" evidence="4">
    <location>
        <begin position="1"/>
        <end position="29"/>
    </location>
</feature>
<dbReference type="EMBL" id="LLXI01000274">
    <property type="protein sequence ID" value="PKY43746.1"/>
    <property type="molecule type" value="Genomic_DNA"/>
</dbReference>
<dbReference type="Proteomes" id="UP000234323">
    <property type="component" value="Unassembled WGS sequence"/>
</dbReference>
<evidence type="ECO:0000256" key="3">
    <source>
        <dbReference type="ARBA" id="ARBA00023136"/>
    </source>
</evidence>
<dbReference type="CDD" id="cd00170">
    <property type="entry name" value="SEC14"/>
    <property type="match status" value="1"/>
</dbReference>
<dbReference type="Gene3D" id="3.40.525.10">
    <property type="entry name" value="CRAL-TRIO lipid binding domain"/>
    <property type="match status" value="1"/>
</dbReference>
<dbReference type="PANTHER" id="PTHR45932:SF17">
    <property type="entry name" value="CELLULAR RETINALDEHYDE-BINDING_TRIPLE FUNCTION DOMAIN-CONTAINING PROTEIN"/>
    <property type="match status" value="1"/>
</dbReference>
<sequence>MAEAQTSTTTTTTTTSTTSTTTSNPLFDKFTEEEKKKVEELKTHLPDILKGADVQNYTLWGVELNKDSNDRRLEVILIKFLKARNFEIDQAKEMLIKSIKWRIEFKTGEILSETFPASIFGKVGFFHKHDKENRPVTYNLYGGLDNNQVFGELERFIRWRVQLMEKGIQLLDFVNVDQMIQVHDYNLVAYANYDSTVKNASKNVTQVLQENYPEFLAAKFFVNVPWWGDLMFKFVSMFLSEQTKKKFIVTSAGGVKDSMLNLIPEENLPTIYGGKSVIPELEEKSEGDKPKVDEPEPKNDKPTE</sequence>
<dbReference type="Pfam" id="PF00650">
    <property type="entry name" value="CRAL_TRIO"/>
    <property type="match status" value="1"/>
</dbReference>
<feature type="compositionally biased region" description="Basic and acidic residues" evidence="4">
    <location>
        <begin position="281"/>
        <end position="304"/>
    </location>
</feature>
<dbReference type="InterPro" id="IPR044834">
    <property type="entry name" value="PATL"/>
</dbReference>
<keyword evidence="7" id="KW-1185">Reference proteome</keyword>
<feature type="compositionally biased region" description="Low complexity" evidence="4">
    <location>
        <begin position="1"/>
        <end position="23"/>
    </location>
</feature>
<name>A0A2I1GAU4_9GLOM</name>
<dbReference type="InterPro" id="IPR011074">
    <property type="entry name" value="CRAL/TRIO_N_dom"/>
</dbReference>
<dbReference type="AlphaFoldDB" id="A0A2I1GAU4"/>
<dbReference type="SUPFAM" id="SSF52087">
    <property type="entry name" value="CRAL/TRIO domain"/>
    <property type="match status" value="1"/>
</dbReference>
<dbReference type="GO" id="GO:0016020">
    <property type="term" value="C:membrane"/>
    <property type="evidence" value="ECO:0007669"/>
    <property type="project" value="UniProtKB-SubCell"/>
</dbReference>
<dbReference type="VEuPathDB" id="FungiDB:RhiirA1_376164"/>
<dbReference type="VEuPathDB" id="FungiDB:FUN_006388"/>
<comment type="caution">
    <text evidence="6">The sequence shown here is derived from an EMBL/GenBank/DDBJ whole genome shotgun (WGS) entry which is preliminary data.</text>
</comment>
<feature type="domain" description="CRAL-TRIO" evidence="5">
    <location>
        <begin position="107"/>
        <end position="280"/>
    </location>
</feature>
<organism evidence="6 7">
    <name type="scientific">Rhizophagus irregularis</name>
    <dbReference type="NCBI Taxonomy" id="588596"/>
    <lineage>
        <taxon>Eukaryota</taxon>
        <taxon>Fungi</taxon>
        <taxon>Fungi incertae sedis</taxon>
        <taxon>Mucoromycota</taxon>
        <taxon>Glomeromycotina</taxon>
        <taxon>Glomeromycetes</taxon>
        <taxon>Glomerales</taxon>
        <taxon>Glomeraceae</taxon>
        <taxon>Rhizophagus</taxon>
    </lineage>
</organism>
<dbReference type="OrthoDB" id="75724at2759"/>
<evidence type="ECO:0000313" key="7">
    <source>
        <dbReference type="Proteomes" id="UP000234323"/>
    </source>
</evidence>
<accession>A0A2I1GAU4</accession>
<dbReference type="Pfam" id="PF03765">
    <property type="entry name" value="CRAL_TRIO_N"/>
    <property type="match status" value="1"/>
</dbReference>
<evidence type="ECO:0000256" key="4">
    <source>
        <dbReference type="SAM" id="MobiDB-lite"/>
    </source>
</evidence>
<keyword evidence="3" id="KW-0472">Membrane</keyword>
<dbReference type="GO" id="GO:0008289">
    <property type="term" value="F:lipid binding"/>
    <property type="evidence" value="ECO:0007669"/>
    <property type="project" value="InterPro"/>
</dbReference>
<dbReference type="SUPFAM" id="SSF46938">
    <property type="entry name" value="CRAL/TRIO N-terminal domain"/>
    <property type="match status" value="1"/>
</dbReference>
<evidence type="ECO:0000259" key="5">
    <source>
        <dbReference type="PROSITE" id="PS50191"/>
    </source>
</evidence>
<keyword evidence="2" id="KW-0813">Transport</keyword>
<evidence type="ECO:0000313" key="6">
    <source>
        <dbReference type="EMBL" id="PKY43746.1"/>
    </source>
</evidence>
<protein>
    <submittedName>
        <fullName evidence="6">CRAL/TRIO domain-containing protein</fullName>
    </submittedName>
</protein>
<dbReference type="VEuPathDB" id="FungiDB:RhiirFUN_010279"/>
<dbReference type="InterPro" id="IPR036273">
    <property type="entry name" value="CRAL/TRIO_N_dom_sf"/>
</dbReference>
<evidence type="ECO:0000256" key="2">
    <source>
        <dbReference type="ARBA" id="ARBA00022448"/>
    </source>
</evidence>
<evidence type="ECO:0000256" key="1">
    <source>
        <dbReference type="ARBA" id="ARBA00004370"/>
    </source>
</evidence>
<proteinExistence type="predicted"/>
<dbReference type="PROSITE" id="PS50191">
    <property type="entry name" value="CRAL_TRIO"/>
    <property type="match status" value="1"/>
</dbReference>
<dbReference type="PANTHER" id="PTHR45932">
    <property type="entry name" value="PATELLIN-1"/>
    <property type="match status" value="1"/>
</dbReference>
<feature type="region of interest" description="Disordered" evidence="4">
    <location>
        <begin position="271"/>
        <end position="304"/>
    </location>
</feature>
<dbReference type="InterPro" id="IPR036865">
    <property type="entry name" value="CRAL-TRIO_dom_sf"/>
</dbReference>
<gene>
    <name evidence="6" type="ORF">RhiirA4_511098</name>
</gene>